<proteinExistence type="predicted"/>
<dbReference type="GeneID" id="37072661"/>
<dbReference type="OrthoDB" id="1577640at2759"/>
<organism evidence="1 2">
    <name type="scientific">Aspergillus saccharolyticus JOP 1030-1</name>
    <dbReference type="NCBI Taxonomy" id="1450539"/>
    <lineage>
        <taxon>Eukaryota</taxon>
        <taxon>Fungi</taxon>
        <taxon>Dikarya</taxon>
        <taxon>Ascomycota</taxon>
        <taxon>Pezizomycotina</taxon>
        <taxon>Eurotiomycetes</taxon>
        <taxon>Eurotiomycetidae</taxon>
        <taxon>Eurotiales</taxon>
        <taxon>Aspergillaceae</taxon>
        <taxon>Aspergillus</taxon>
        <taxon>Aspergillus subgen. Circumdati</taxon>
    </lineage>
</organism>
<evidence type="ECO:0000313" key="2">
    <source>
        <dbReference type="Proteomes" id="UP000248349"/>
    </source>
</evidence>
<name>A0A318ZBG9_9EURO</name>
<evidence type="ECO:0000313" key="1">
    <source>
        <dbReference type="EMBL" id="PYH44726.1"/>
    </source>
</evidence>
<dbReference type="InterPro" id="IPR035994">
    <property type="entry name" value="Nucleoside_phosphorylase_sf"/>
</dbReference>
<dbReference type="AlphaFoldDB" id="A0A318ZBG9"/>
<dbReference type="RefSeq" id="XP_025430708.1">
    <property type="nucleotide sequence ID" value="XM_025571433.1"/>
</dbReference>
<dbReference type="Proteomes" id="UP000248349">
    <property type="component" value="Unassembled WGS sequence"/>
</dbReference>
<protein>
    <recommendedName>
        <fullName evidence="3">Nucleoside phosphorylase domain-containing protein</fullName>
    </recommendedName>
</protein>
<evidence type="ECO:0008006" key="3">
    <source>
        <dbReference type="Google" id="ProtNLM"/>
    </source>
</evidence>
<dbReference type="Gene3D" id="3.40.50.1580">
    <property type="entry name" value="Nucleoside phosphorylase domain"/>
    <property type="match status" value="1"/>
</dbReference>
<accession>A0A318ZBG9</accession>
<sequence>DYTIGWVTTTDEEYRAASWMVDQVHLPNSPFRQLNKRRKFNYQLSRVGNHFVAISVPILGYILNAADVIDDMRETFPQIRFVLLVGTASGVPSLGNDERPDEQCTVPDVRLGDVIVGTRTVVPCSGEAVEPPETELEGGNTRAIFTTITEFRRRLSSGVDTEPSVTAMVKQKCSRDRRFSRPHLPSDRLYRAEYPHISDRCECLIPTARQDSVTVSRAQRPPNRQLEVHYGSVCAVKHCIRDALRREELALENDVLCFIPGIDDMTDEIDCLPILGISDYADSHQYSRAWMEYAALTAAVCAKEFL</sequence>
<dbReference type="EMBL" id="KZ821235">
    <property type="protein sequence ID" value="PYH44726.1"/>
    <property type="molecule type" value="Genomic_DNA"/>
</dbReference>
<feature type="non-terminal residue" evidence="1">
    <location>
        <position position="1"/>
    </location>
</feature>
<dbReference type="PANTHER" id="PTHR46082">
    <property type="entry name" value="ATP/GTP-BINDING PROTEIN-RELATED"/>
    <property type="match status" value="1"/>
</dbReference>
<reference evidence="1 2" key="1">
    <citation type="submission" date="2016-12" db="EMBL/GenBank/DDBJ databases">
        <title>The genomes of Aspergillus section Nigri reveals drivers in fungal speciation.</title>
        <authorList>
            <consortium name="DOE Joint Genome Institute"/>
            <person name="Vesth T.C."/>
            <person name="Nybo J."/>
            <person name="Theobald S."/>
            <person name="Brandl J."/>
            <person name="Frisvad J.C."/>
            <person name="Nielsen K.F."/>
            <person name="Lyhne E.K."/>
            <person name="Kogle M.E."/>
            <person name="Kuo A."/>
            <person name="Riley R."/>
            <person name="Clum A."/>
            <person name="Nolan M."/>
            <person name="Lipzen A."/>
            <person name="Salamov A."/>
            <person name="Henrissat B."/>
            <person name="Wiebenga A."/>
            <person name="De Vries R.P."/>
            <person name="Grigoriev I.V."/>
            <person name="Mortensen U.H."/>
            <person name="Andersen M.R."/>
            <person name="Baker S.E."/>
        </authorList>
    </citation>
    <scope>NUCLEOTIDE SEQUENCE [LARGE SCALE GENOMIC DNA]</scope>
    <source>
        <strain evidence="1 2">JOP 1030-1</strain>
    </source>
</reference>
<feature type="non-terminal residue" evidence="1">
    <location>
        <position position="306"/>
    </location>
</feature>
<dbReference type="STRING" id="1450539.A0A318ZBG9"/>
<dbReference type="GO" id="GO:0009116">
    <property type="term" value="P:nucleoside metabolic process"/>
    <property type="evidence" value="ECO:0007669"/>
    <property type="project" value="InterPro"/>
</dbReference>
<dbReference type="PANTHER" id="PTHR46082:SF6">
    <property type="entry name" value="AAA+ ATPASE DOMAIN-CONTAINING PROTEIN-RELATED"/>
    <property type="match status" value="1"/>
</dbReference>
<dbReference type="InterPro" id="IPR053137">
    <property type="entry name" value="NLR-like"/>
</dbReference>
<dbReference type="GO" id="GO:0003824">
    <property type="term" value="F:catalytic activity"/>
    <property type="evidence" value="ECO:0007669"/>
    <property type="project" value="InterPro"/>
</dbReference>
<gene>
    <name evidence="1" type="ORF">BP01DRAFT_279399</name>
</gene>
<dbReference type="SUPFAM" id="SSF53167">
    <property type="entry name" value="Purine and uridine phosphorylases"/>
    <property type="match status" value="1"/>
</dbReference>
<keyword evidence="2" id="KW-1185">Reference proteome</keyword>